<protein>
    <submittedName>
        <fullName evidence="1">Uncharacterized protein</fullName>
    </submittedName>
</protein>
<dbReference type="KEGG" id="vg:14446126"/>
<name>L7RDF2_9VIRU</name>
<evidence type="ECO:0000313" key="1">
    <source>
        <dbReference type="EMBL" id="AGC02387.1"/>
    </source>
</evidence>
<gene>
    <name evidence="1" type="ORF">Moumou_00872</name>
</gene>
<dbReference type="RefSeq" id="YP_007354823.1">
    <property type="nucleotide sequence ID" value="NC_020104.1"/>
</dbReference>
<dbReference type="GeneID" id="14446126"/>
<dbReference type="EMBL" id="JX962719">
    <property type="protein sequence ID" value="AGC02387.1"/>
    <property type="molecule type" value="Genomic_DNA"/>
</dbReference>
<dbReference type="Proteomes" id="UP000201640">
    <property type="component" value="Segment"/>
</dbReference>
<sequence length="174" mass="20588">MSIYKLVDQSSQLGKTHEHIVTTKNELLQILRNYLKNLFDSVNADEDSRLFWATYSIFVIKKDGIYLCSNMGTVYPLFDVDVKKSDNTKIIVRPYKIDGYNEYEVTNLQLSMEYCFKNKRKKFKMISPLEAFGWKLDTNQKYEGQIYVKTNFTGWNYIKVKIDREALIKEEESK</sequence>
<organism evidence="1 2">
    <name type="scientific">Acanthamoeba polyphaga moumouvirus</name>
    <dbReference type="NCBI Taxonomy" id="1269028"/>
    <lineage>
        <taxon>Viruses</taxon>
        <taxon>Varidnaviria</taxon>
        <taxon>Bamfordvirae</taxon>
        <taxon>Nucleocytoviricota</taxon>
        <taxon>Megaviricetes</taxon>
        <taxon>Imitervirales</taxon>
        <taxon>Mimiviridae</taxon>
        <taxon>Megamimivirinae</taxon>
        <taxon>Moumouvirus</taxon>
    </lineage>
</organism>
<proteinExistence type="predicted"/>
<keyword evidence="2" id="KW-1185">Reference proteome</keyword>
<accession>L7RDF2</accession>
<reference evidence="1 2" key="1">
    <citation type="journal article" date="2012" name="Genome Biol. Evol.">
        <title>Related Giant Viruses in Distant Locations and Different Habitats: Acanthamoeba polyphaga moumouvirus Represents a Third Lineage of the Mimiviridae That Is Close to the Megavirus Lineage.</title>
        <authorList>
            <person name="Yoosuf N."/>
            <person name="Yutin N."/>
            <person name="Colson P."/>
            <person name="Shabalina S.A."/>
            <person name="Pagnier I."/>
            <person name="Robert C."/>
            <person name="Azza S."/>
            <person name="Klose T."/>
            <person name="Wong J."/>
            <person name="Rossmann M.G."/>
            <person name="La Scola B."/>
            <person name="Raoult D."/>
            <person name="Koonin E.V."/>
        </authorList>
    </citation>
    <scope>NUCLEOTIDE SEQUENCE [LARGE SCALE GENOMIC DNA]</scope>
    <source>
        <strain evidence="1 2">M10A</strain>
    </source>
</reference>
<evidence type="ECO:0000313" key="2">
    <source>
        <dbReference type="Proteomes" id="UP000201640"/>
    </source>
</evidence>